<reference evidence="5" key="2">
    <citation type="journal article" date="2021" name="PeerJ">
        <title>Extensive microbial diversity within the chicken gut microbiome revealed by metagenomics and culture.</title>
        <authorList>
            <person name="Gilroy R."/>
            <person name="Ravi A."/>
            <person name="Getino M."/>
            <person name="Pursley I."/>
            <person name="Horton D.L."/>
            <person name="Alikhan N.F."/>
            <person name="Baker D."/>
            <person name="Gharbi K."/>
            <person name="Hall N."/>
            <person name="Watson M."/>
            <person name="Adriaenssens E.M."/>
            <person name="Foster-Nyarko E."/>
            <person name="Jarju S."/>
            <person name="Secka A."/>
            <person name="Antonio M."/>
            <person name="Oren A."/>
            <person name="Chaudhuri R.R."/>
            <person name="La Ragione R."/>
            <person name="Hildebrand F."/>
            <person name="Pallen M.J."/>
        </authorList>
    </citation>
    <scope>NUCLEOTIDE SEQUENCE</scope>
    <source>
        <strain evidence="5">ChiGjej1B1-24693</strain>
    </source>
</reference>
<dbReference type="CDD" id="cd01449">
    <property type="entry name" value="TST_Repeat_2"/>
    <property type="match status" value="1"/>
</dbReference>
<dbReference type="InterPro" id="IPR036873">
    <property type="entry name" value="Rhodanese-like_dom_sf"/>
</dbReference>
<keyword evidence="2" id="KW-0677">Repeat</keyword>
<dbReference type="PANTHER" id="PTHR11364:SF27">
    <property type="entry name" value="SULFURTRANSFERASE"/>
    <property type="match status" value="1"/>
</dbReference>
<evidence type="ECO:0000313" key="6">
    <source>
        <dbReference type="Proteomes" id="UP000886842"/>
    </source>
</evidence>
<sequence>MTLVSVAELADRIADGTAPLVLDARWNLVGPDGHDDYRAGHIPGAVWVDLDRELAGPAGDGGRHPLPSSEVFVAAMQRVGVEPDAEVIVCDGGSTLGAARLWWLLLDHGHTRVRVLDGGFAAWQQAGKPVETGEVAPTPGSFVGAPGHLPRVGVDDLLDEARAIVDVRAPERFTGEREPIDPVAGHIPGAVNLPASESFDAGRFRPAAELADHFAVVPSGAAAYCGSGVTAAQTILALHLAGREDVALYPGSWSEWITDPARGVARG</sequence>
<dbReference type="PANTHER" id="PTHR11364">
    <property type="entry name" value="THIOSULFATE SULFERTANSFERASE"/>
    <property type="match status" value="1"/>
</dbReference>
<feature type="domain" description="Rhodanese" evidence="4">
    <location>
        <begin position="15"/>
        <end position="132"/>
    </location>
</feature>
<accession>A0A9D1GUW2</accession>
<dbReference type="Proteomes" id="UP000886842">
    <property type="component" value="Unassembled WGS sequence"/>
</dbReference>
<dbReference type="Pfam" id="PF00581">
    <property type="entry name" value="Rhodanese"/>
    <property type="match status" value="2"/>
</dbReference>
<dbReference type="SMART" id="SM00450">
    <property type="entry name" value="RHOD"/>
    <property type="match status" value="2"/>
</dbReference>
<reference evidence="5" key="1">
    <citation type="submission" date="2020-10" db="EMBL/GenBank/DDBJ databases">
        <authorList>
            <person name="Gilroy R."/>
        </authorList>
    </citation>
    <scope>NUCLEOTIDE SEQUENCE</scope>
    <source>
        <strain evidence="5">ChiGjej1B1-24693</strain>
    </source>
</reference>
<keyword evidence="1 3" id="KW-0808">Transferase</keyword>
<evidence type="ECO:0000259" key="4">
    <source>
        <dbReference type="PROSITE" id="PS50206"/>
    </source>
</evidence>
<dbReference type="InterPro" id="IPR001307">
    <property type="entry name" value="Thiosulphate_STrfase_CS"/>
</dbReference>
<evidence type="ECO:0000256" key="1">
    <source>
        <dbReference type="ARBA" id="ARBA00022679"/>
    </source>
</evidence>
<feature type="domain" description="Rhodanese" evidence="4">
    <location>
        <begin position="158"/>
        <end position="265"/>
    </location>
</feature>
<dbReference type="GO" id="GO:0004792">
    <property type="term" value="F:thiosulfate-cyanide sulfurtransferase activity"/>
    <property type="evidence" value="ECO:0007669"/>
    <property type="project" value="InterPro"/>
</dbReference>
<proteinExistence type="predicted"/>
<evidence type="ECO:0000256" key="2">
    <source>
        <dbReference type="ARBA" id="ARBA00022737"/>
    </source>
</evidence>
<gene>
    <name evidence="5" type="ORF">IAA98_01350</name>
</gene>
<dbReference type="InterPro" id="IPR045078">
    <property type="entry name" value="TST/MPST-like"/>
</dbReference>
<comment type="caution">
    <text evidence="5">The sequence shown here is derived from an EMBL/GenBank/DDBJ whole genome shotgun (WGS) entry which is preliminary data.</text>
</comment>
<protein>
    <recommendedName>
        <fullName evidence="3">Sulfurtransferase</fullName>
    </recommendedName>
</protein>
<dbReference type="AlphaFoldDB" id="A0A9D1GUW2"/>
<name>A0A9D1GUW2_9ACTN</name>
<dbReference type="Gene3D" id="3.40.250.10">
    <property type="entry name" value="Rhodanese-like domain"/>
    <property type="match status" value="2"/>
</dbReference>
<evidence type="ECO:0000256" key="3">
    <source>
        <dbReference type="RuleBase" id="RU000507"/>
    </source>
</evidence>
<dbReference type="EMBL" id="DVLP01000040">
    <property type="protein sequence ID" value="HIT74216.1"/>
    <property type="molecule type" value="Genomic_DNA"/>
</dbReference>
<dbReference type="InterPro" id="IPR001763">
    <property type="entry name" value="Rhodanese-like_dom"/>
</dbReference>
<dbReference type="PROSITE" id="PS00380">
    <property type="entry name" value="RHODANESE_1"/>
    <property type="match status" value="1"/>
</dbReference>
<organism evidence="5 6">
    <name type="scientific">Candidatus Avipropionibacterium avicola</name>
    <dbReference type="NCBI Taxonomy" id="2840701"/>
    <lineage>
        <taxon>Bacteria</taxon>
        <taxon>Bacillati</taxon>
        <taxon>Actinomycetota</taxon>
        <taxon>Actinomycetes</taxon>
        <taxon>Propionibacteriales</taxon>
        <taxon>Propionibacteriaceae</taxon>
        <taxon>Propionibacteriaceae incertae sedis</taxon>
        <taxon>Candidatus Avipropionibacterium</taxon>
    </lineage>
</organism>
<dbReference type="CDD" id="cd01448">
    <property type="entry name" value="TST_Repeat_1"/>
    <property type="match status" value="1"/>
</dbReference>
<dbReference type="SUPFAM" id="SSF52821">
    <property type="entry name" value="Rhodanese/Cell cycle control phosphatase"/>
    <property type="match status" value="2"/>
</dbReference>
<dbReference type="PROSITE" id="PS50206">
    <property type="entry name" value="RHODANESE_3"/>
    <property type="match status" value="2"/>
</dbReference>
<evidence type="ECO:0000313" key="5">
    <source>
        <dbReference type="EMBL" id="HIT74216.1"/>
    </source>
</evidence>
<dbReference type="PROSITE" id="PS00683">
    <property type="entry name" value="RHODANESE_2"/>
    <property type="match status" value="1"/>
</dbReference>